<evidence type="ECO:0000256" key="1">
    <source>
        <dbReference type="ARBA" id="ARBA00004651"/>
    </source>
</evidence>
<proteinExistence type="inferred from homology"/>
<evidence type="ECO:0000256" key="6">
    <source>
        <dbReference type="ARBA" id="ARBA00023136"/>
    </source>
</evidence>
<dbReference type="PANTHER" id="PTHR32309:SF13">
    <property type="entry name" value="FERRIC ENTEROBACTIN TRANSPORT PROTEIN FEPE"/>
    <property type="match status" value="1"/>
</dbReference>
<evidence type="ECO:0000313" key="11">
    <source>
        <dbReference type="Proteomes" id="UP000603234"/>
    </source>
</evidence>
<keyword evidence="11" id="KW-1185">Reference proteome</keyword>
<evidence type="ECO:0000256" key="4">
    <source>
        <dbReference type="ARBA" id="ARBA00022692"/>
    </source>
</evidence>
<dbReference type="InterPro" id="IPR032807">
    <property type="entry name" value="GNVR"/>
</dbReference>
<dbReference type="Pfam" id="PF13807">
    <property type="entry name" value="GNVR"/>
    <property type="match status" value="1"/>
</dbReference>
<keyword evidence="6 7" id="KW-0472">Membrane</keyword>
<organism evidence="10 11">
    <name type="scientific">Acetobacterium fimetarium</name>
    <dbReference type="NCBI Taxonomy" id="52691"/>
    <lineage>
        <taxon>Bacteria</taxon>
        <taxon>Bacillati</taxon>
        <taxon>Bacillota</taxon>
        <taxon>Clostridia</taxon>
        <taxon>Eubacteriales</taxon>
        <taxon>Eubacteriaceae</taxon>
        <taxon>Acetobacterium</taxon>
    </lineage>
</organism>
<comment type="similarity">
    <text evidence="2">Belongs to the CpsC/CapA family.</text>
</comment>
<dbReference type="EMBL" id="WJBC01000026">
    <property type="protein sequence ID" value="MBC3805363.1"/>
    <property type="molecule type" value="Genomic_DNA"/>
</dbReference>
<evidence type="ECO:0000313" key="10">
    <source>
        <dbReference type="EMBL" id="MBC3805363.1"/>
    </source>
</evidence>
<dbReference type="InterPro" id="IPR050445">
    <property type="entry name" value="Bact_polysacc_biosynth/exp"/>
</dbReference>
<evidence type="ECO:0000259" key="8">
    <source>
        <dbReference type="Pfam" id="PF02706"/>
    </source>
</evidence>
<protein>
    <recommendedName>
        <fullName evidence="12">Capsular polysaccharide biosynthesis protein</fullName>
    </recommendedName>
</protein>
<gene>
    <name evidence="10" type="ORF">GH808_13145</name>
</gene>
<evidence type="ECO:0000256" key="5">
    <source>
        <dbReference type="ARBA" id="ARBA00022989"/>
    </source>
</evidence>
<evidence type="ECO:0000256" key="7">
    <source>
        <dbReference type="SAM" id="Phobius"/>
    </source>
</evidence>
<feature type="transmembrane region" description="Helical" evidence="7">
    <location>
        <begin position="175"/>
        <end position="200"/>
    </location>
</feature>
<evidence type="ECO:0000256" key="3">
    <source>
        <dbReference type="ARBA" id="ARBA00022475"/>
    </source>
</evidence>
<feature type="transmembrane region" description="Helical" evidence="7">
    <location>
        <begin position="20"/>
        <end position="37"/>
    </location>
</feature>
<comment type="caution">
    <text evidence="10">The sequence shown here is derived from an EMBL/GenBank/DDBJ whole genome shotgun (WGS) entry which is preliminary data.</text>
</comment>
<dbReference type="PANTHER" id="PTHR32309">
    <property type="entry name" value="TYROSINE-PROTEIN KINASE"/>
    <property type="match status" value="1"/>
</dbReference>
<accession>A0ABR6WY47</accession>
<dbReference type="Pfam" id="PF02706">
    <property type="entry name" value="Wzz"/>
    <property type="match status" value="1"/>
</dbReference>
<evidence type="ECO:0000259" key="9">
    <source>
        <dbReference type="Pfam" id="PF13807"/>
    </source>
</evidence>
<dbReference type="InterPro" id="IPR003856">
    <property type="entry name" value="LPS_length_determ_N"/>
</dbReference>
<feature type="domain" description="Tyrosine-protein kinase G-rich" evidence="9">
    <location>
        <begin position="143"/>
        <end position="196"/>
    </location>
</feature>
<name>A0ABR6WY47_9FIRM</name>
<dbReference type="Proteomes" id="UP000603234">
    <property type="component" value="Unassembled WGS sequence"/>
</dbReference>
<sequence length="230" mass="25128">MDTTKDIDLKELIDIIVKKWWLILLLTIVGFGSAYLVSAKYVTPVYEAKTVLYIGSEDSAMGSIGISLGQLEANSQLLIDYKQIALTRLVIDEVVKNTGLNISYIAFQNNIVIENISDSRLFTVGFRNSDPLIAKKVSDELAKQITVAAAQIVGVENIRILDQALVPQTPVSPNLFLNTMIGGALGLLISLIIVIMMFILKDTVTDEEDIENLIGVSVLGSIPEFKGEAK</sequence>
<keyword evidence="5 7" id="KW-1133">Transmembrane helix</keyword>
<feature type="domain" description="Polysaccharide chain length determinant N-terminal" evidence="8">
    <location>
        <begin position="6"/>
        <end position="97"/>
    </location>
</feature>
<reference evidence="10 11" key="1">
    <citation type="journal article" date="2020" name="mSystems">
        <title>Defining Genomic and Predicted Metabolic Features of the Acetobacterium Genus.</title>
        <authorList>
            <person name="Ross D.E."/>
            <person name="Marshall C.W."/>
            <person name="Gulliver D."/>
            <person name="May H.D."/>
            <person name="Norman R.S."/>
        </authorList>
    </citation>
    <scope>NUCLEOTIDE SEQUENCE [LARGE SCALE GENOMIC DNA]</scope>
    <source>
        <strain evidence="10 11">DSM 8238</strain>
    </source>
</reference>
<keyword evidence="3" id="KW-1003">Cell membrane</keyword>
<keyword evidence="4 7" id="KW-0812">Transmembrane</keyword>
<dbReference type="RefSeq" id="WP_186843253.1">
    <property type="nucleotide sequence ID" value="NZ_WJBC01000026.1"/>
</dbReference>
<evidence type="ECO:0000256" key="2">
    <source>
        <dbReference type="ARBA" id="ARBA00006683"/>
    </source>
</evidence>
<evidence type="ECO:0008006" key="12">
    <source>
        <dbReference type="Google" id="ProtNLM"/>
    </source>
</evidence>
<comment type="subcellular location">
    <subcellularLocation>
        <location evidence="1">Cell membrane</location>
        <topology evidence="1">Multi-pass membrane protein</topology>
    </subcellularLocation>
</comment>